<keyword evidence="2 3" id="KW-0450">Lipoyl</keyword>
<dbReference type="PROSITE" id="PS50968">
    <property type="entry name" value="BIOTINYL_LIPOYL"/>
    <property type="match status" value="1"/>
</dbReference>
<feature type="domain" description="Lipoyl-binding" evidence="5">
    <location>
        <begin position="25"/>
        <end position="107"/>
    </location>
</feature>
<comment type="subunit">
    <text evidence="3">The glycine cleavage system is composed of four proteins: P, T, L and H.</text>
</comment>
<comment type="similarity">
    <text evidence="1 3">Belongs to the GcvH family.</text>
</comment>
<dbReference type="OrthoDB" id="9796712at2"/>
<evidence type="ECO:0000256" key="1">
    <source>
        <dbReference type="ARBA" id="ARBA00009249"/>
    </source>
</evidence>
<organism evidence="6 7">
    <name type="scientific">Mariniblastus fucicola</name>
    <dbReference type="NCBI Taxonomy" id="980251"/>
    <lineage>
        <taxon>Bacteria</taxon>
        <taxon>Pseudomonadati</taxon>
        <taxon>Planctomycetota</taxon>
        <taxon>Planctomycetia</taxon>
        <taxon>Pirellulales</taxon>
        <taxon>Pirellulaceae</taxon>
        <taxon>Mariniblastus</taxon>
    </lineage>
</organism>
<dbReference type="KEGG" id="mff:MFFC18_37080"/>
<dbReference type="AlphaFoldDB" id="A0A5B9PC15"/>
<dbReference type="Proteomes" id="UP000322214">
    <property type="component" value="Chromosome"/>
</dbReference>
<comment type="cofactor">
    <cofactor evidence="3">
        <name>(R)-lipoate</name>
        <dbReference type="ChEBI" id="CHEBI:83088"/>
    </cofactor>
    <text evidence="3">Binds 1 lipoyl cofactor covalently.</text>
</comment>
<dbReference type="CDD" id="cd06848">
    <property type="entry name" value="GCS_H"/>
    <property type="match status" value="1"/>
</dbReference>
<dbReference type="GO" id="GO:0005960">
    <property type="term" value="C:glycine cleavage complex"/>
    <property type="evidence" value="ECO:0007669"/>
    <property type="project" value="InterPro"/>
</dbReference>
<feature type="modified residue" description="N6-lipoyllysine" evidence="3 4">
    <location>
        <position position="66"/>
    </location>
</feature>
<sequence>MKPENYLFAESHEWANVADEGGDKVATVGISAHAVEALTDLVYMDLPDVGDTVTAGESFGEVESVKATSDMFSPVDGEIIAVNTDLPDNLETLNDDPYAAGWIIKVKLSSEDSLSKLMDFETYEKQCSE</sequence>
<dbReference type="GO" id="GO:0005829">
    <property type="term" value="C:cytosol"/>
    <property type="evidence" value="ECO:0007669"/>
    <property type="project" value="TreeGrafter"/>
</dbReference>
<dbReference type="Pfam" id="PF01597">
    <property type="entry name" value="GCV_H"/>
    <property type="match status" value="1"/>
</dbReference>
<dbReference type="HAMAP" id="MF_00272">
    <property type="entry name" value="GcvH"/>
    <property type="match status" value="1"/>
</dbReference>
<accession>A0A5B9PC15</accession>
<dbReference type="RefSeq" id="WP_075083066.1">
    <property type="nucleotide sequence ID" value="NZ_CP042912.1"/>
</dbReference>
<evidence type="ECO:0000256" key="2">
    <source>
        <dbReference type="ARBA" id="ARBA00022823"/>
    </source>
</evidence>
<dbReference type="SUPFAM" id="SSF51230">
    <property type="entry name" value="Single hybrid motif"/>
    <property type="match status" value="1"/>
</dbReference>
<keyword evidence="7" id="KW-1185">Reference proteome</keyword>
<evidence type="ECO:0000256" key="4">
    <source>
        <dbReference type="PIRSR" id="PIRSR617453-50"/>
    </source>
</evidence>
<dbReference type="STRING" id="980251.GCA_001642875_00277"/>
<dbReference type="InterPro" id="IPR011053">
    <property type="entry name" value="Single_hybrid_motif"/>
</dbReference>
<dbReference type="InterPro" id="IPR033753">
    <property type="entry name" value="GCV_H/Fam206"/>
</dbReference>
<dbReference type="InterPro" id="IPR003016">
    <property type="entry name" value="2-oxoA_DH_lipoyl-BS"/>
</dbReference>
<comment type="function">
    <text evidence="3">The glycine cleavage system catalyzes the degradation of glycine. The H protein shuttles the methylamine group of glycine from the P protein to the T protein.</text>
</comment>
<protein>
    <recommendedName>
        <fullName evidence="3">Glycine cleavage system H protein</fullName>
    </recommendedName>
</protein>
<evidence type="ECO:0000259" key="5">
    <source>
        <dbReference type="PROSITE" id="PS50968"/>
    </source>
</evidence>
<dbReference type="InterPro" id="IPR017453">
    <property type="entry name" value="GCV_H_sub"/>
</dbReference>
<dbReference type="InterPro" id="IPR002930">
    <property type="entry name" value="GCV_H"/>
</dbReference>
<dbReference type="Gene3D" id="2.40.50.100">
    <property type="match status" value="1"/>
</dbReference>
<dbReference type="PANTHER" id="PTHR11715">
    <property type="entry name" value="GLYCINE CLEAVAGE SYSTEM H PROTEIN"/>
    <property type="match status" value="1"/>
</dbReference>
<dbReference type="PROSITE" id="PS00189">
    <property type="entry name" value="LIPOYL"/>
    <property type="match status" value="1"/>
</dbReference>
<evidence type="ECO:0000313" key="6">
    <source>
        <dbReference type="EMBL" id="QEG23804.1"/>
    </source>
</evidence>
<dbReference type="NCBIfam" id="TIGR00527">
    <property type="entry name" value="gcvH"/>
    <property type="match status" value="1"/>
</dbReference>
<dbReference type="NCBIfam" id="NF002270">
    <property type="entry name" value="PRK01202.1"/>
    <property type="match status" value="1"/>
</dbReference>
<proteinExistence type="inferred from homology"/>
<dbReference type="EMBL" id="CP042912">
    <property type="protein sequence ID" value="QEG23804.1"/>
    <property type="molecule type" value="Genomic_DNA"/>
</dbReference>
<evidence type="ECO:0000256" key="3">
    <source>
        <dbReference type="HAMAP-Rule" id="MF_00272"/>
    </source>
</evidence>
<dbReference type="InterPro" id="IPR000089">
    <property type="entry name" value="Biotin_lipoyl"/>
</dbReference>
<evidence type="ECO:0000313" key="7">
    <source>
        <dbReference type="Proteomes" id="UP000322214"/>
    </source>
</evidence>
<gene>
    <name evidence="6" type="primary">gcvH_2</name>
    <name evidence="3" type="synonym">gcvH</name>
    <name evidence="6" type="ORF">MFFC18_37080</name>
</gene>
<name>A0A5B9PC15_9BACT</name>
<dbReference type="PANTHER" id="PTHR11715:SF3">
    <property type="entry name" value="GLYCINE CLEAVAGE SYSTEM H PROTEIN-RELATED"/>
    <property type="match status" value="1"/>
</dbReference>
<dbReference type="GO" id="GO:0009249">
    <property type="term" value="P:protein lipoylation"/>
    <property type="evidence" value="ECO:0007669"/>
    <property type="project" value="TreeGrafter"/>
</dbReference>
<reference evidence="6 7" key="1">
    <citation type="submission" date="2019-08" db="EMBL/GenBank/DDBJ databases">
        <title>Deep-cultivation of Planctomycetes and their phenomic and genomic characterization uncovers novel biology.</title>
        <authorList>
            <person name="Wiegand S."/>
            <person name="Jogler M."/>
            <person name="Boedeker C."/>
            <person name="Pinto D."/>
            <person name="Vollmers J."/>
            <person name="Rivas-Marin E."/>
            <person name="Kohn T."/>
            <person name="Peeters S.H."/>
            <person name="Heuer A."/>
            <person name="Rast P."/>
            <person name="Oberbeckmann S."/>
            <person name="Bunk B."/>
            <person name="Jeske O."/>
            <person name="Meyerdierks A."/>
            <person name="Storesund J.E."/>
            <person name="Kallscheuer N."/>
            <person name="Luecker S."/>
            <person name="Lage O.M."/>
            <person name="Pohl T."/>
            <person name="Merkel B.J."/>
            <person name="Hornburger P."/>
            <person name="Mueller R.-W."/>
            <person name="Bruemmer F."/>
            <person name="Labrenz M."/>
            <person name="Spormann A.M."/>
            <person name="Op den Camp H."/>
            <person name="Overmann J."/>
            <person name="Amann R."/>
            <person name="Jetten M.S.M."/>
            <person name="Mascher T."/>
            <person name="Medema M.H."/>
            <person name="Devos D.P."/>
            <person name="Kaster A.-K."/>
            <person name="Ovreas L."/>
            <person name="Rohde M."/>
            <person name="Galperin M.Y."/>
            <person name="Jogler C."/>
        </authorList>
    </citation>
    <scope>NUCLEOTIDE SEQUENCE [LARGE SCALE GENOMIC DNA]</scope>
    <source>
        <strain evidence="6 7">FC18</strain>
    </source>
</reference>
<dbReference type="GO" id="GO:0019464">
    <property type="term" value="P:glycine decarboxylation via glycine cleavage system"/>
    <property type="evidence" value="ECO:0007669"/>
    <property type="project" value="UniProtKB-UniRule"/>
</dbReference>